<proteinExistence type="predicted"/>
<comment type="caution">
    <text evidence="1">The sequence shown here is derived from an EMBL/GenBank/DDBJ whole genome shotgun (WGS) entry which is preliminary data.</text>
</comment>
<evidence type="ECO:0000313" key="1">
    <source>
        <dbReference type="EMBL" id="KAI5664273.1"/>
    </source>
</evidence>
<dbReference type="EMBL" id="CM044705">
    <property type="protein sequence ID" value="KAI5664273.1"/>
    <property type="molecule type" value="Genomic_DNA"/>
</dbReference>
<sequence>MGATIPAWISPGSINHVPFPIALTVLSWGVFGFTRESSPEKKVFLFRSRVILRYVHIGVAWGKSIAGAKLGIFPTPWHDTFRSSIPPPIQTWCPFSISSTALSFLQGKQASSKKNCAMPPIPIE</sequence>
<evidence type="ECO:0000313" key="2">
    <source>
        <dbReference type="Proteomes" id="UP001060085"/>
    </source>
</evidence>
<keyword evidence="2" id="KW-1185">Reference proteome</keyword>
<organism evidence="1 2">
    <name type="scientific">Catharanthus roseus</name>
    <name type="common">Madagascar periwinkle</name>
    <name type="synonym">Vinca rosea</name>
    <dbReference type="NCBI Taxonomy" id="4058"/>
    <lineage>
        <taxon>Eukaryota</taxon>
        <taxon>Viridiplantae</taxon>
        <taxon>Streptophyta</taxon>
        <taxon>Embryophyta</taxon>
        <taxon>Tracheophyta</taxon>
        <taxon>Spermatophyta</taxon>
        <taxon>Magnoliopsida</taxon>
        <taxon>eudicotyledons</taxon>
        <taxon>Gunneridae</taxon>
        <taxon>Pentapetalae</taxon>
        <taxon>asterids</taxon>
        <taxon>lamiids</taxon>
        <taxon>Gentianales</taxon>
        <taxon>Apocynaceae</taxon>
        <taxon>Rauvolfioideae</taxon>
        <taxon>Vinceae</taxon>
        <taxon>Catharanthinae</taxon>
        <taxon>Catharanthus</taxon>
    </lineage>
</organism>
<accession>A0ACC0ATH3</accession>
<dbReference type="Proteomes" id="UP001060085">
    <property type="component" value="Linkage Group LG05"/>
</dbReference>
<gene>
    <name evidence="1" type="ORF">M9H77_23596</name>
</gene>
<reference evidence="2" key="1">
    <citation type="journal article" date="2023" name="Nat. Plants">
        <title>Single-cell RNA sequencing provides a high-resolution roadmap for understanding the multicellular compartmentation of specialized metabolism.</title>
        <authorList>
            <person name="Sun S."/>
            <person name="Shen X."/>
            <person name="Li Y."/>
            <person name="Li Y."/>
            <person name="Wang S."/>
            <person name="Li R."/>
            <person name="Zhang H."/>
            <person name="Shen G."/>
            <person name="Guo B."/>
            <person name="Wei J."/>
            <person name="Xu J."/>
            <person name="St-Pierre B."/>
            <person name="Chen S."/>
            <person name="Sun C."/>
        </authorList>
    </citation>
    <scope>NUCLEOTIDE SEQUENCE [LARGE SCALE GENOMIC DNA]</scope>
</reference>
<protein>
    <submittedName>
        <fullName evidence="1">Uncharacterized protein</fullName>
    </submittedName>
</protein>
<name>A0ACC0ATH3_CATRO</name>